<dbReference type="InterPro" id="IPR002502">
    <property type="entry name" value="Amidase_domain"/>
</dbReference>
<dbReference type="RefSeq" id="WP_354009865.1">
    <property type="nucleotide sequence ID" value="NZ_JBEWTA010000001.1"/>
</dbReference>
<sequence>MGKRTETNFIIIHCSATRPSQDVDFEDIKRWHMLERAFFDIGYHWVIERDGSLKQGRPIGDWGAHAKGHNHESVGICLVGGLGDSSQPEDNFTAAQKQILKLLVAGHQAVYPTAIVKGHNHFNKTKDCPCFAVKEWLESEGLTEVLL</sequence>
<evidence type="ECO:0000313" key="4">
    <source>
        <dbReference type="Proteomes" id="UP001549366"/>
    </source>
</evidence>
<gene>
    <name evidence="3" type="ORF">V5J35_000633</name>
</gene>
<dbReference type="Proteomes" id="UP001549366">
    <property type="component" value="Unassembled WGS sequence"/>
</dbReference>
<dbReference type="EMBL" id="JBEWTB010000002">
    <property type="protein sequence ID" value="MET4755441.1"/>
    <property type="molecule type" value="Genomic_DNA"/>
</dbReference>
<dbReference type="SUPFAM" id="SSF55846">
    <property type="entry name" value="N-acetylmuramoyl-L-alanine amidase-like"/>
    <property type="match status" value="1"/>
</dbReference>
<dbReference type="PANTHER" id="PTHR11022:SF41">
    <property type="entry name" value="PEPTIDOGLYCAN-RECOGNITION PROTEIN LC-RELATED"/>
    <property type="match status" value="1"/>
</dbReference>
<dbReference type="InterPro" id="IPR015510">
    <property type="entry name" value="PGRP"/>
</dbReference>
<dbReference type="Pfam" id="PF01510">
    <property type="entry name" value="Amidase_2"/>
    <property type="match status" value="1"/>
</dbReference>
<comment type="caution">
    <text evidence="3">The sequence shown here is derived from an EMBL/GenBank/DDBJ whole genome shotgun (WGS) entry which is preliminary data.</text>
</comment>
<keyword evidence="4" id="KW-1185">Reference proteome</keyword>
<dbReference type="EC" id="3.5.1.28" evidence="3"/>
<dbReference type="GO" id="GO:0008745">
    <property type="term" value="F:N-acetylmuramoyl-L-alanine amidase activity"/>
    <property type="evidence" value="ECO:0007669"/>
    <property type="project" value="UniProtKB-EC"/>
</dbReference>
<proteinExistence type="inferred from homology"/>
<accession>A0ABV2SCE8</accession>
<dbReference type="InterPro" id="IPR036505">
    <property type="entry name" value="Amidase/PGRP_sf"/>
</dbReference>
<comment type="similarity">
    <text evidence="1">Belongs to the N-acetylmuramoyl-L-alanine amidase 2 family.</text>
</comment>
<evidence type="ECO:0000259" key="2">
    <source>
        <dbReference type="SMART" id="SM00701"/>
    </source>
</evidence>
<reference evidence="3 4" key="1">
    <citation type="submission" date="2024-06" db="EMBL/GenBank/DDBJ databases">
        <title>Genomic Encyclopedia of Type Strains, Phase V (KMG-V): Genome sequencing to study the core and pangenomes of soil and plant-associated prokaryotes.</title>
        <authorList>
            <person name="Whitman W."/>
        </authorList>
    </citation>
    <scope>NUCLEOTIDE SEQUENCE [LARGE SCALE GENOMIC DNA]</scope>
    <source>
        <strain evidence="3 4">NE40</strain>
    </source>
</reference>
<dbReference type="CDD" id="cd06583">
    <property type="entry name" value="PGRP"/>
    <property type="match status" value="1"/>
</dbReference>
<evidence type="ECO:0000256" key="1">
    <source>
        <dbReference type="ARBA" id="ARBA00007553"/>
    </source>
</evidence>
<organism evidence="3 4">
    <name type="scientific">Endozoicomonas lisbonensis</name>
    <dbReference type="NCBI Taxonomy" id="3120522"/>
    <lineage>
        <taxon>Bacteria</taxon>
        <taxon>Pseudomonadati</taxon>
        <taxon>Pseudomonadota</taxon>
        <taxon>Gammaproteobacteria</taxon>
        <taxon>Oceanospirillales</taxon>
        <taxon>Endozoicomonadaceae</taxon>
        <taxon>Endozoicomonas</taxon>
    </lineage>
</organism>
<feature type="domain" description="Peptidoglycan recognition protein family" evidence="2">
    <location>
        <begin position="2"/>
        <end position="123"/>
    </location>
</feature>
<protein>
    <submittedName>
        <fullName evidence="3">N-acetylmuramoyl-L-alanine amidase</fullName>
        <ecNumber evidence="3">3.5.1.28</ecNumber>
    </submittedName>
</protein>
<dbReference type="SMART" id="SM00701">
    <property type="entry name" value="PGRP"/>
    <property type="match status" value="1"/>
</dbReference>
<dbReference type="InterPro" id="IPR006619">
    <property type="entry name" value="PGRP_domain_met/bac"/>
</dbReference>
<name>A0ABV2SCE8_9GAMM</name>
<dbReference type="PANTHER" id="PTHR11022">
    <property type="entry name" value="PEPTIDOGLYCAN RECOGNITION PROTEIN"/>
    <property type="match status" value="1"/>
</dbReference>
<evidence type="ECO:0000313" key="3">
    <source>
        <dbReference type="EMBL" id="MET4755441.1"/>
    </source>
</evidence>
<dbReference type="Gene3D" id="3.40.80.10">
    <property type="entry name" value="Peptidoglycan recognition protein-like"/>
    <property type="match status" value="1"/>
</dbReference>
<keyword evidence="3" id="KW-0378">Hydrolase</keyword>